<sequence>MRHALILLASAFVQLPFASATCKCLPSESCWPSDLEWESLNATIGGRLIHSVPPGSVCYPERPNYNATACDEVVAAWTTSKFHSSNPVSIDSPVWTNNSCNPIFPNGTSVTGDQHAGERGCSIGSYPVYVVNATQTSHVQAALEFAQRWNVRVNIKNTGHNGSGRNIAFGSISIWTHHMKQIQYSTNFIPSGSPSRNDTGQMAFTLGAGVQDGELFDALPLHNVIAVGGTNKDVGVVGWALGGGHGLMTGHYGNGADNIIQATIVTPSGAILVANAFQNQDLFWAIRGGGGGTFGIVVDVTLKAYPMPAVVLCGLNFSARNGTSAKAWWDLVAQVHGLLPDALDQGLSGYYTIEGPPRSSTLSYGGSLFMYNAEVAAAEAAMRPLEHLLSTANGTATSSTGCFRFETFSELISQLPSFENVGTVNSISASRLLTRDTLKNKQAFLARTLERVGPQAVPPADGLPNYSISGTLTISQKPVHNALNPAWRDTTVHLITSRLLDDSYPHEQINSCVADMTYDKLSALWELDPGSGAYLNEANAFEPGWQWSFFGANYPRLHVIKRRYDPDGLLWCPQCVGSEDWVQNDAGRLCQRYQPF</sequence>
<dbReference type="Proteomes" id="UP001610446">
    <property type="component" value="Unassembled WGS sequence"/>
</dbReference>
<evidence type="ECO:0000259" key="7">
    <source>
        <dbReference type="PROSITE" id="PS51387"/>
    </source>
</evidence>
<evidence type="ECO:0000256" key="6">
    <source>
        <dbReference type="SAM" id="SignalP"/>
    </source>
</evidence>
<keyword evidence="3" id="KW-0285">Flavoprotein</keyword>
<protein>
    <submittedName>
        <fullName evidence="8">FAD/FMN-containing dehydrogenase</fullName>
    </submittedName>
</protein>
<dbReference type="PROSITE" id="PS51387">
    <property type="entry name" value="FAD_PCMH"/>
    <property type="match status" value="1"/>
</dbReference>
<dbReference type="InterPro" id="IPR016169">
    <property type="entry name" value="FAD-bd_PCMH_sub2"/>
</dbReference>
<evidence type="ECO:0000256" key="4">
    <source>
        <dbReference type="ARBA" id="ARBA00022827"/>
    </source>
</evidence>
<dbReference type="Pfam" id="PF08031">
    <property type="entry name" value="BBE"/>
    <property type="match status" value="1"/>
</dbReference>
<evidence type="ECO:0000313" key="8">
    <source>
        <dbReference type="EMBL" id="KAL2843346.1"/>
    </source>
</evidence>
<keyword evidence="5" id="KW-0560">Oxidoreductase</keyword>
<evidence type="ECO:0000256" key="3">
    <source>
        <dbReference type="ARBA" id="ARBA00022630"/>
    </source>
</evidence>
<dbReference type="Gene3D" id="3.30.465.10">
    <property type="match status" value="2"/>
</dbReference>
<name>A0ABR4JTL0_9EURO</name>
<dbReference type="InterPro" id="IPR006094">
    <property type="entry name" value="Oxid_FAD_bind_N"/>
</dbReference>
<keyword evidence="6" id="KW-0732">Signal</keyword>
<feature type="chain" id="PRO_5045241853" evidence="6">
    <location>
        <begin position="21"/>
        <end position="596"/>
    </location>
</feature>
<dbReference type="InterPro" id="IPR050416">
    <property type="entry name" value="FAD-linked_Oxidoreductase"/>
</dbReference>
<comment type="caution">
    <text evidence="8">The sequence shown here is derived from an EMBL/GenBank/DDBJ whole genome shotgun (WGS) entry which is preliminary data.</text>
</comment>
<gene>
    <name evidence="8" type="ORF">BJY01DRAFT_215815</name>
</gene>
<evidence type="ECO:0000256" key="2">
    <source>
        <dbReference type="ARBA" id="ARBA00005466"/>
    </source>
</evidence>
<accession>A0ABR4JTL0</accession>
<dbReference type="InterPro" id="IPR016166">
    <property type="entry name" value="FAD-bd_PCMH"/>
</dbReference>
<comment type="cofactor">
    <cofactor evidence="1">
        <name>FAD</name>
        <dbReference type="ChEBI" id="CHEBI:57692"/>
    </cofactor>
</comment>
<dbReference type="InterPro" id="IPR012951">
    <property type="entry name" value="BBE"/>
</dbReference>
<dbReference type="PANTHER" id="PTHR42973">
    <property type="entry name" value="BINDING OXIDOREDUCTASE, PUTATIVE (AFU_ORTHOLOGUE AFUA_1G17690)-RELATED"/>
    <property type="match status" value="1"/>
</dbReference>
<keyword evidence="4" id="KW-0274">FAD</keyword>
<evidence type="ECO:0000256" key="5">
    <source>
        <dbReference type="ARBA" id="ARBA00023002"/>
    </source>
</evidence>
<comment type="similarity">
    <text evidence="2">Belongs to the oxygen-dependent FAD-linked oxidoreductase family.</text>
</comment>
<feature type="signal peptide" evidence="6">
    <location>
        <begin position="1"/>
        <end position="20"/>
    </location>
</feature>
<feature type="domain" description="FAD-binding PCMH-type" evidence="7">
    <location>
        <begin position="123"/>
        <end position="307"/>
    </location>
</feature>
<proteinExistence type="inferred from homology"/>
<dbReference type="PANTHER" id="PTHR42973:SF39">
    <property type="entry name" value="FAD-BINDING PCMH-TYPE DOMAIN-CONTAINING PROTEIN"/>
    <property type="match status" value="1"/>
</dbReference>
<keyword evidence="9" id="KW-1185">Reference proteome</keyword>
<dbReference type="InterPro" id="IPR036318">
    <property type="entry name" value="FAD-bd_PCMH-like_sf"/>
</dbReference>
<reference evidence="8 9" key="1">
    <citation type="submission" date="2024-07" db="EMBL/GenBank/DDBJ databases">
        <title>Section-level genome sequencing and comparative genomics of Aspergillus sections Usti and Cavernicolus.</title>
        <authorList>
            <consortium name="Lawrence Berkeley National Laboratory"/>
            <person name="Nybo J.L."/>
            <person name="Vesth T.C."/>
            <person name="Theobald S."/>
            <person name="Frisvad J.C."/>
            <person name="Larsen T.O."/>
            <person name="Kjaerboelling I."/>
            <person name="Rothschild-Mancinelli K."/>
            <person name="Lyhne E.K."/>
            <person name="Kogle M.E."/>
            <person name="Barry K."/>
            <person name="Clum A."/>
            <person name="Na H."/>
            <person name="Ledsgaard L."/>
            <person name="Lin J."/>
            <person name="Lipzen A."/>
            <person name="Kuo A."/>
            <person name="Riley R."/>
            <person name="Mondo S."/>
            <person name="Labutti K."/>
            <person name="Haridas S."/>
            <person name="Pangalinan J."/>
            <person name="Salamov A.A."/>
            <person name="Simmons B.A."/>
            <person name="Magnuson J.K."/>
            <person name="Chen J."/>
            <person name="Drula E."/>
            <person name="Henrissat B."/>
            <person name="Wiebenga A."/>
            <person name="Lubbers R.J."/>
            <person name="Gomes A.C."/>
            <person name="Makela M.R."/>
            <person name="Stajich J."/>
            <person name="Grigoriev I.V."/>
            <person name="Mortensen U.H."/>
            <person name="De Vries R.P."/>
            <person name="Baker S.E."/>
            <person name="Andersen M.R."/>
        </authorList>
    </citation>
    <scope>NUCLEOTIDE SEQUENCE [LARGE SCALE GENOMIC DNA]</scope>
    <source>
        <strain evidence="8 9">CBS 123904</strain>
    </source>
</reference>
<dbReference type="SUPFAM" id="SSF56176">
    <property type="entry name" value="FAD-binding/transporter-associated domain-like"/>
    <property type="match status" value="1"/>
</dbReference>
<organism evidence="8 9">
    <name type="scientific">Aspergillus pseudoustus</name>
    <dbReference type="NCBI Taxonomy" id="1810923"/>
    <lineage>
        <taxon>Eukaryota</taxon>
        <taxon>Fungi</taxon>
        <taxon>Dikarya</taxon>
        <taxon>Ascomycota</taxon>
        <taxon>Pezizomycotina</taxon>
        <taxon>Eurotiomycetes</taxon>
        <taxon>Eurotiomycetidae</taxon>
        <taxon>Eurotiales</taxon>
        <taxon>Aspergillaceae</taxon>
        <taxon>Aspergillus</taxon>
        <taxon>Aspergillus subgen. Nidulantes</taxon>
    </lineage>
</organism>
<evidence type="ECO:0000256" key="1">
    <source>
        <dbReference type="ARBA" id="ARBA00001974"/>
    </source>
</evidence>
<dbReference type="EMBL" id="JBFXLU010000090">
    <property type="protein sequence ID" value="KAL2843346.1"/>
    <property type="molecule type" value="Genomic_DNA"/>
</dbReference>
<dbReference type="Pfam" id="PF01565">
    <property type="entry name" value="FAD_binding_4"/>
    <property type="match status" value="1"/>
</dbReference>
<evidence type="ECO:0000313" key="9">
    <source>
        <dbReference type="Proteomes" id="UP001610446"/>
    </source>
</evidence>